<evidence type="ECO:0000313" key="3">
    <source>
        <dbReference type="Proteomes" id="UP000368805"/>
    </source>
</evidence>
<reference evidence="1 3" key="1">
    <citation type="submission" date="2018-06" db="EMBL/GenBank/DDBJ databases">
        <authorList>
            <consortium name="GenomeTrakr: Next Generation Sequencing Network for Food Pathogen Tracability"/>
        </authorList>
    </citation>
    <scope>NUCLEOTIDE SEQUENCE [LARGE SCALE GENOMIC DNA]</scope>
    <source>
        <strain evidence="1 3">FDA00006304</strain>
    </source>
</reference>
<reference evidence="2 4" key="2">
    <citation type="submission" date="2019-09" db="EMBL/GenBank/DDBJ databases">
        <authorList>
            <consortium name="PulseNet: The National Subtyping Network for Foodborne Disease Surveillance"/>
            <person name="Tarr C.L."/>
            <person name="Trees E."/>
            <person name="Katz L.S."/>
            <person name="Carleton-Romer H.A."/>
            <person name="Stroika S."/>
            <person name="Kucerova Z."/>
            <person name="Roache K.F."/>
            <person name="Sabol A.L."/>
            <person name="Besser J."/>
            <person name="Gerner-Smidt P."/>
        </authorList>
    </citation>
    <scope>NUCLEOTIDE SEQUENCE [LARGE SCALE GENOMIC DNA]</scope>
    <source>
        <strain evidence="2 4">PNUSAL005666</strain>
    </source>
</reference>
<dbReference type="RefSeq" id="WP_061394536.1">
    <property type="nucleotide sequence ID" value="NZ_CP096155.1"/>
</dbReference>
<evidence type="ECO:0000313" key="1">
    <source>
        <dbReference type="EMBL" id="EAE1632845.1"/>
    </source>
</evidence>
<evidence type="ECO:0000313" key="4">
    <source>
        <dbReference type="Proteomes" id="UP000421738"/>
    </source>
</evidence>
<dbReference type="EMBL" id="AAKHCT010000001">
    <property type="protein sequence ID" value="ECR7122264.1"/>
    <property type="molecule type" value="Genomic_DNA"/>
</dbReference>
<evidence type="ECO:0000313" key="2">
    <source>
        <dbReference type="EMBL" id="ECR7122264.1"/>
    </source>
</evidence>
<organism evidence="2 4">
    <name type="scientific">Listeria monocytogenes</name>
    <dbReference type="NCBI Taxonomy" id="1639"/>
    <lineage>
        <taxon>Bacteria</taxon>
        <taxon>Bacillati</taxon>
        <taxon>Bacillota</taxon>
        <taxon>Bacilli</taxon>
        <taxon>Bacillales</taxon>
        <taxon>Listeriaceae</taxon>
        <taxon>Listeria</taxon>
    </lineage>
</organism>
<protein>
    <submittedName>
        <fullName evidence="2">Uncharacterized protein</fullName>
    </submittedName>
</protein>
<proteinExistence type="predicted"/>
<dbReference type="EMBL" id="AAAQVA010000006">
    <property type="protein sequence ID" value="EAE1632845.1"/>
    <property type="molecule type" value="Genomic_DNA"/>
</dbReference>
<name>A0AAD2R8X4_LISMN</name>
<accession>A0AAD2R8X4</accession>
<dbReference type="Proteomes" id="UP000368805">
    <property type="component" value="Unassembled WGS sequence"/>
</dbReference>
<dbReference type="Proteomes" id="UP000421738">
    <property type="component" value="Unassembled WGS sequence"/>
</dbReference>
<gene>
    <name evidence="1" type="ORF">ARR48_13680</name>
    <name evidence="2" type="ORF">F1788_05985</name>
</gene>
<dbReference type="AlphaFoldDB" id="A0AAD2R8X4"/>
<comment type="caution">
    <text evidence="2">The sequence shown here is derived from an EMBL/GenBank/DDBJ whole genome shotgun (WGS) entry which is preliminary data.</text>
</comment>
<sequence length="112" mass="13434">MISEPFFFTKILEEVEHQVIKLEHNKLLLIDQEHVAAADEKVKQLFYKEFGLVVPAYQFIQDFENFYIQSKEETTAIYLFNKETLFTYLEDSNLLNLYFFKGVSYFNQLLSR</sequence>